<keyword evidence="12" id="KW-1185">Reference proteome</keyword>
<dbReference type="PANTHER" id="PTHR11108">
    <property type="entry name" value="FERROCHELATASE"/>
    <property type="match status" value="1"/>
</dbReference>
<proteinExistence type="inferred from homology"/>
<dbReference type="Gene3D" id="3.40.50.1400">
    <property type="match status" value="2"/>
</dbReference>
<dbReference type="GO" id="GO:0004325">
    <property type="term" value="F:ferrochelatase activity"/>
    <property type="evidence" value="ECO:0007669"/>
    <property type="project" value="UniProtKB-UniRule"/>
</dbReference>
<dbReference type="STRING" id="1058.SAMN05421783_108154"/>
<feature type="binding site" evidence="9">
    <location>
        <position position="210"/>
    </location>
    <ligand>
        <name>Fe(2+)</name>
        <dbReference type="ChEBI" id="CHEBI:29033"/>
    </ligand>
</feature>
<evidence type="ECO:0000256" key="8">
    <source>
        <dbReference type="ARBA" id="ARBA00024536"/>
    </source>
</evidence>
<dbReference type="InterPro" id="IPR019772">
    <property type="entry name" value="Ferrochelatase_AS"/>
</dbReference>
<dbReference type="AlphaFoldDB" id="A0A1H2WDI1"/>
<comment type="pathway">
    <text evidence="9 10">Porphyrin-containing compound metabolism; protoheme biosynthesis; protoheme from protoporphyrin-IX: step 1/1.</text>
</comment>
<accession>A0A1H2WDI1</accession>
<dbReference type="HAMAP" id="MF_00323">
    <property type="entry name" value="Ferrochelatase"/>
    <property type="match status" value="1"/>
</dbReference>
<dbReference type="NCBIfam" id="TIGR00109">
    <property type="entry name" value="hemH"/>
    <property type="match status" value="1"/>
</dbReference>
<dbReference type="Pfam" id="PF00762">
    <property type="entry name" value="Ferrochelatase"/>
    <property type="match status" value="1"/>
</dbReference>
<evidence type="ECO:0000313" key="12">
    <source>
        <dbReference type="Proteomes" id="UP000198816"/>
    </source>
</evidence>
<dbReference type="OrthoDB" id="9809741at2"/>
<dbReference type="CDD" id="cd00419">
    <property type="entry name" value="Ferrochelatase_C"/>
    <property type="match status" value="1"/>
</dbReference>
<dbReference type="FunFam" id="3.40.50.1400:FF:000002">
    <property type="entry name" value="Ferrochelatase"/>
    <property type="match status" value="1"/>
</dbReference>
<keyword evidence="4 9" id="KW-0408">Iron</keyword>
<evidence type="ECO:0000256" key="10">
    <source>
        <dbReference type="RuleBase" id="RU000607"/>
    </source>
</evidence>
<dbReference type="PROSITE" id="PS00534">
    <property type="entry name" value="FERROCHELATASE"/>
    <property type="match status" value="1"/>
</dbReference>
<gene>
    <name evidence="9" type="primary">hemH</name>
    <name evidence="11" type="ORF">SAMN05421783_108154</name>
</gene>
<evidence type="ECO:0000256" key="5">
    <source>
        <dbReference type="ARBA" id="ARBA00023133"/>
    </source>
</evidence>
<evidence type="ECO:0000256" key="9">
    <source>
        <dbReference type="HAMAP-Rule" id="MF_00323"/>
    </source>
</evidence>
<comment type="similarity">
    <text evidence="1 9 10">Belongs to the ferrochelatase family.</text>
</comment>
<dbReference type="GO" id="GO:0046872">
    <property type="term" value="F:metal ion binding"/>
    <property type="evidence" value="ECO:0007669"/>
    <property type="project" value="UniProtKB-KW"/>
</dbReference>
<dbReference type="InterPro" id="IPR033659">
    <property type="entry name" value="Ferrochelatase_N"/>
</dbReference>
<dbReference type="RefSeq" id="WP_093031262.1">
    <property type="nucleotide sequence ID" value="NZ_FNNZ01000008.1"/>
</dbReference>
<evidence type="ECO:0000256" key="2">
    <source>
        <dbReference type="ARBA" id="ARBA00022490"/>
    </source>
</evidence>
<dbReference type="Proteomes" id="UP000198816">
    <property type="component" value="Unassembled WGS sequence"/>
</dbReference>
<dbReference type="InterPro" id="IPR033644">
    <property type="entry name" value="Ferrochelatase_C"/>
</dbReference>
<dbReference type="SUPFAM" id="SSF53800">
    <property type="entry name" value="Chelatase"/>
    <property type="match status" value="1"/>
</dbReference>
<protein>
    <recommendedName>
        <fullName evidence="9 10">Ferrochelatase</fullName>
        <ecNumber evidence="9 10">4.98.1.1</ecNumber>
    </recommendedName>
    <alternativeName>
        <fullName evidence="9">Heme synthase</fullName>
    </alternativeName>
    <alternativeName>
        <fullName evidence="9">Protoheme ferro-lyase</fullName>
    </alternativeName>
</protein>
<reference evidence="12" key="1">
    <citation type="submission" date="2016-10" db="EMBL/GenBank/DDBJ databases">
        <authorList>
            <person name="Varghese N."/>
            <person name="Submissions S."/>
        </authorList>
    </citation>
    <scope>NUCLEOTIDE SEQUENCE [LARGE SCALE GENOMIC DNA]</scope>
    <source>
        <strain evidence="12">DSM 217</strain>
    </source>
</reference>
<evidence type="ECO:0000256" key="3">
    <source>
        <dbReference type="ARBA" id="ARBA00022723"/>
    </source>
</evidence>
<dbReference type="PANTHER" id="PTHR11108:SF1">
    <property type="entry name" value="FERROCHELATASE, MITOCHONDRIAL"/>
    <property type="match status" value="1"/>
</dbReference>
<keyword evidence="3 9" id="KW-0479">Metal-binding</keyword>
<dbReference type="GO" id="GO:0006783">
    <property type="term" value="P:heme biosynthetic process"/>
    <property type="evidence" value="ECO:0007669"/>
    <property type="project" value="UniProtKB-UniRule"/>
</dbReference>
<dbReference type="CDD" id="cd03411">
    <property type="entry name" value="Ferrochelatase_N"/>
    <property type="match status" value="1"/>
</dbReference>
<evidence type="ECO:0000256" key="4">
    <source>
        <dbReference type="ARBA" id="ARBA00023004"/>
    </source>
</evidence>
<sequence>MTFVSTPDFRHDTPECLGILLVNLGTPDAPTVPAVRRYLAEFLADPRVVELPRALWLPILHAVILRVRPARSAKAYRAVWAQDGSPLLSIARRQAAAVQTRLTERFVGPVKVALGMRYGNPSIPAALAELRQANARRILVFPLYPQYSGSTTASVFDAVTRELQRWRWLPELRFINQYHDEPAYIDAVAESIRSHWAEQGEPERLLFSFHGIPKDYFENGDPYFCHCQKTARLVTDRLGLPSDRWALTFQSRVGFKEWLKPYTDETLKTWGAEGVRSVQVLSPGFSADCLETIEEIDEENRGYFLGAGGKEFSYIHCLNDRPDHIEMMAGLIERHSSGWAEANRTAADAAALAAQRERAVALGAAA</sequence>
<comment type="catalytic activity">
    <reaction evidence="8">
        <text>Fe-coproporphyrin III + 2 H(+) = coproporphyrin III + Fe(2+)</text>
        <dbReference type="Rhea" id="RHEA:49572"/>
        <dbReference type="ChEBI" id="CHEBI:15378"/>
        <dbReference type="ChEBI" id="CHEBI:29033"/>
        <dbReference type="ChEBI" id="CHEBI:68438"/>
        <dbReference type="ChEBI" id="CHEBI:131725"/>
        <dbReference type="EC" id="4.99.1.9"/>
    </reaction>
    <physiologicalReaction direction="right-to-left" evidence="8">
        <dbReference type="Rhea" id="RHEA:49574"/>
    </physiologicalReaction>
</comment>
<evidence type="ECO:0000256" key="6">
    <source>
        <dbReference type="ARBA" id="ARBA00023239"/>
    </source>
</evidence>
<evidence type="ECO:0000313" key="11">
    <source>
        <dbReference type="EMBL" id="SDW78588.1"/>
    </source>
</evidence>
<feature type="binding site" evidence="9">
    <location>
        <position position="291"/>
    </location>
    <ligand>
        <name>Fe(2+)</name>
        <dbReference type="ChEBI" id="CHEBI:29033"/>
    </ligand>
</feature>
<name>A0A1H2WDI1_THIRO</name>
<comment type="function">
    <text evidence="9 10">Catalyzes the ferrous insertion into protoporphyrin IX.</text>
</comment>
<dbReference type="UniPathway" id="UPA00252">
    <property type="reaction ID" value="UER00325"/>
</dbReference>
<keyword evidence="5 9" id="KW-0350">Heme biosynthesis</keyword>
<comment type="catalytic activity">
    <reaction evidence="9 10">
        <text>heme b + 2 H(+) = protoporphyrin IX + Fe(2+)</text>
        <dbReference type="Rhea" id="RHEA:22584"/>
        <dbReference type="ChEBI" id="CHEBI:15378"/>
        <dbReference type="ChEBI" id="CHEBI:29033"/>
        <dbReference type="ChEBI" id="CHEBI:57306"/>
        <dbReference type="ChEBI" id="CHEBI:60344"/>
        <dbReference type="EC" id="4.98.1.1"/>
    </reaction>
</comment>
<dbReference type="EC" id="4.98.1.1" evidence="9 10"/>
<keyword evidence="7 9" id="KW-0627">Porphyrin biosynthesis</keyword>
<dbReference type="InterPro" id="IPR001015">
    <property type="entry name" value="Ferrochelatase"/>
</dbReference>
<evidence type="ECO:0000256" key="1">
    <source>
        <dbReference type="ARBA" id="ARBA00007718"/>
    </source>
</evidence>
<dbReference type="EMBL" id="FNNZ01000008">
    <property type="protein sequence ID" value="SDW78588.1"/>
    <property type="molecule type" value="Genomic_DNA"/>
</dbReference>
<evidence type="ECO:0000256" key="7">
    <source>
        <dbReference type="ARBA" id="ARBA00023244"/>
    </source>
</evidence>
<keyword evidence="6 9" id="KW-0456">Lyase</keyword>
<comment type="subcellular location">
    <subcellularLocation>
        <location evidence="9 10">Cytoplasm</location>
    </subcellularLocation>
</comment>
<keyword evidence="2 9" id="KW-0963">Cytoplasm</keyword>
<organism evidence="11 12">
    <name type="scientific">Thiocapsa roseopersicina</name>
    <dbReference type="NCBI Taxonomy" id="1058"/>
    <lineage>
        <taxon>Bacteria</taxon>
        <taxon>Pseudomonadati</taxon>
        <taxon>Pseudomonadota</taxon>
        <taxon>Gammaproteobacteria</taxon>
        <taxon>Chromatiales</taxon>
        <taxon>Chromatiaceae</taxon>
        <taxon>Thiocapsa</taxon>
    </lineage>
</organism>
<dbReference type="GO" id="GO:0005737">
    <property type="term" value="C:cytoplasm"/>
    <property type="evidence" value="ECO:0007669"/>
    <property type="project" value="UniProtKB-SubCell"/>
</dbReference>